<proteinExistence type="predicted"/>
<name>A0A8C5NKP2_JUNHY</name>
<dbReference type="Proteomes" id="UP000694408">
    <property type="component" value="Unplaced"/>
</dbReference>
<keyword evidence="2" id="KW-1185">Reference proteome</keyword>
<dbReference type="Ensembl" id="ENSJHYT00000007068.1">
    <property type="protein sequence ID" value="ENSJHYP00000005776.1"/>
    <property type="gene ID" value="ENSJHYG00000004688.1"/>
</dbReference>
<reference evidence="1" key="1">
    <citation type="submission" date="2025-08" db="UniProtKB">
        <authorList>
            <consortium name="Ensembl"/>
        </authorList>
    </citation>
    <scope>IDENTIFICATION</scope>
</reference>
<evidence type="ECO:0000313" key="1">
    <source>
        <dbReference type="Ensembl" id="ENSJHYP00000005776.1"/>
    </source>
</evidence>
<evidence type="ECO:0000313" key="2">
    <source>
        <dbReference type="Proteomes" id="UP000694408"/>
    </source>
</evidence>
<accession>A0A8C5NKP2</accession>
<sequence>HSCPLKGCTLPRGISLGAGWTPLAVADCDKQAQPSLSAHACTKTSVWPDRGLCPLSLGTDSSSRSPCSAVSLCGSPQCYDKRQKAPGTPDPRAPGCYSNLLSFIHAFISTE</sequence>
<organism evidence="1 2">
    <name type="scientific">Junco hyemalis</name>
    <name type="common">Dark-eyed junco</name>
    <dbReference type="NCBI Taxonomy" id="40217"/>
    <lineage>
        <taxon>Eukaryota</taxon>
        <taxon>Metazoa</taxon>
        <taxon>Chordata</taxon>
        <taxon>Craniata</taxon>
        <taxon>Vertebrata</taxon>
        <taxon>Euteleostomi</taxon>
        <taxon>Archelosauria</taxon>
        <taxon>Archosauria</taxon>
        <taxon>Dinosauria</taxon>
        <taxon>Saurischia</taxon>
        <taxon>Theropoda</taxon>
        <taxon>Coelurosauria</taxon>
        <taxon>Aves</taxon>
        <taxon>Neognathae</taxon>
        <taxon>Neoaves</taxon>
        <taxon>Telluraves</taxon>
        <taxon>Australaves</taxon>
        <taxon>Passeriformes</taxon>
        <taxon>Passerellidae</taxon>
        <taxon>Junco</taxon>
    </lineage>
</organism>
<dbReference type="AlphaFoldDB" id="A0A8C5NKP2"/>
<reference evidence="1" key="2">
    <citation type="submission" date="2025-09" db="UniProtKB">
        <authorList>
            <consortium name="Ensembl"/>
        </authorList>
    </citation>
    <scope>IDENTIFICATION</scope>
</reference>
<protein>
    <submittedName>
        <fullName evidence="1">Uncharacterized protein</fullName>
    </submittedName>
</protein>